<dbReference type="GO" id="GO:0046983">
    <property type="term" value="F:protein dimerization activity"/>
    <property type="evidence" value="ECO:0007669"/>
    <property type="project" value="InterPro"/>
</dbReference>
<dbReference type="InterPro" id="IPR052035">
    <property type="entry name" value="ZnF_BED_domain_contain"/>
</dbReference>
<organism evidence="7 8">
    <name type="scientific">Prymnesium parvum</name>
    <name type="common">Toxic golden alga</name>
    <dbReference type="NCBI Taxonomy" id="97485"/>
    <lineage>
        <taxon>Eukaryota</taxon>
        <taxon>Haptista</taxon>
        <taxon>Haptophyta</taxon>
        <taxon>Prymnesiophyceae</taxon>
        <taxon>Prymnesiales</taxon>
        <taxon>Prymnesiaceae</taxon>
        <taxon>Prymnesium</taxon>
    </lineage>
</organism>
<feature type="domain" description="HAT C-terminal dimerisation" evidence="6">
    <location>
        <begin position="408"/>
        <end position="484"/>
    </location>
</feature>
<comment type="subcellular location">
    <subcellularLocation>
        <location evidence="1">Nucleus</location>
    </subcellularLocation>
</comment>
<keyword evidence="3" id="KW-0863">Zinc-finger</keyword>
<dbReference type="GO" id="GO:0005634">
    <property type="term" value="C:nucleus"/>
    <property type="evidence" value="ECO:0007669"/>
    <property type="project" value="UniProtKB-SubCell"/>
</dbReference>
<dbReference type="SUPFAM" id="SSF53098">
    <property type="entry name" value="Ribonuclease H-like"/>
    <property type="match status" value="1"/>
</dbReference>
<evidence type="ECO:0000313" key="7">
    <source>
        <dbReference type="EMBL" id="KAL1504112.1"/>
    </source>
</evidence>
<dbReference type="PANTHER" id="PTHR46481:SF10">
    <property type="entry name" value="ZINC FINGER BED DOMAIN-CONTAINING PROTEIN 39"/>
    <property type="match status" value="1"/>
</dbReference>
<keyword evidence="2" id="KW-0479">Metal-binding</keyword>
<dbReference type="AlphaFoldDB" id="A0AB34IPY5"/>
<dbReference type="PANTHER" id="PTHR46481">
    <property type="entry name" value="ZINC FINGER BED DOMAIN-CONTAINING PROTEIN 4"/>
    <property type="match status" value="1"/>
</dbReference>
<evidence type="ECO:0000256" key="5">
    <source>
        <dbReference type="ARBA" id="ARBA00023242"/>
    </source>
</evidence>
<keyword evidence="5" id="KW-0539">Nucleus</keyword>
<gene>
    <name evidence="7" type="ORF">AB1Y20_010522</name>
</gene>
<evidence type="ECO:0000256" key="3">
    <source>
        <dbReference type="ARBA" id="ARBA00022771"/>
    </source>
</evidence>
<dbReference type="Proteomes" id="UP001515480">
    <property type="component" value="Unassembled WGS sequence"/>
</dbReference>
<proteinExistence type="predicted"/>
<name>A0AB34IPY5_PRYPA</name>
<dbReference type="EMBL" id="JBGBPQ010000020">
    <property type="protein sequence ID" value="KAL1504112.1"/>
    <property type="molecule type" value="Genomic_DNA"/>
</dbReference>
<evidence type="ECO:0000259" key="6">
    <source>
        <dbReference type="Pfam" id="PF05699"/>
    </source>
</evidence>
<protein>
    <recommendedName>
        <fullName evidence="6">HAT C-terminal dimerisation domain-containing protein</fullName>
    </recommendedName>
</protein>
<keyword evidence="8" id="KW-1185">Reference proteome</keyword>
<dbReference type="InterPro" id="IPR012337">
    <property type="entry name" value="RNaseH-like_sf"/>
</dbReference>
<evidence type="ECO:0000256" key="4">
    <source>
        <dbReference type="ARBA" id="ARBA00022833"/>
    </source>
</evidence>
<evidence type="ECO:0000256" key="1">
    <source>
        <dbReference type="ARBA" id="ARBA00004123"/>
    </source>
</evidence>
<evidence type="ECO:0000313" key="8">
    <source>
        <dbReference type="Proteomes" id="UP001515480"/>
    </source>
</evidence>
<dbReference type="Pfam" id="PF05699">
    <property type="entry name" value="Dimer_Tnp_hAT"/>
    <property type="match status" value="1"/>
</dbReference>
<reference evidence="7 8" key="1">
    <citation type="journal article" date="2024" name="Science">
        <title>Giant polyketide synthase enzymes in the biosynthesis of giant marine polyether toxins.</title>
        <authorList>
            <person name="Fallon T.R."/>
            <person name="Shende V.V."/>
            <person name="Wierzbicki I.H."/>
            <person name="Pendleton A.L."/>
            <person name="Watervoot N.F."/>
            <person name="Auber R.P."/>
            <person name="Gonzalez D.J."/>
            <person name="Wisecaver J.H."/>
            <person name="Moore B.S."/>
        </authorList>
    </citation>
    <scope>NUCLEOTIDE SEQUENCE [LARGE SCALE GENOMIC DNA]</scope>
    <source>
        <strain evidence="7 8">12B1</strain>
    </source>
</reference>
<dbReference type="InterPro" id="IPR008906">
    <property type="entry name" value="HATC_C_dom"/>
</dbReference>
<evidence type="ECO:0000256" key="2">
    <source>
        <dbReference type="ARBA" id="ARBA00022723"/>
    </source>
</evidence>
<dbReference type="GO" id="GO:0008270">
    <property type="term" value="F:zinc ion binding"/>
    <property type="evidence" value="ECO:0007669"/>
    <property type="project" value="UniProtKB-KW"/>
</dbReference>
<sequence>MLLAICLWSKNQTALFGLVSHGIVRIEVTAEDGSRSVTWKMQEKLCGAVPCSRDRHTGKFIGDISAESWRAAGIENPIEQLSARVSDNGSNMMKGWSDGFQTPCADHTMELSVKVFTEHEQIRQTLEKGRGLVGYFNSSVIGNKEETVGLRACQKSAGVPENSLIQDVKTRWRSCHDMCNSLCINQEPLLLYDVRNSTAAKGFKDNRYSLEDWQINNQAVALLTPLATASQFLEGKTYPTSNLVLPSIYGCLAHLKPESAIRQPWDGKTLLPEDMRPEVQEARQALYDDMLQRWRTNMSDQLRKFYCVATLCDPRHKSLHFPGMTANEKVEAREWFVAEFDSLWSSRNEFDGAGVGLQEAAVREKKNWSHSQHSGASFIDFMAGMAHHLQAEDDEAGEDEVEPEKSEAQLYLDQPAVPLNTDVLQWWAAHEKTYPSLSRMARQFLGVPATSASAERLFSIAGRLYDDLRQKMKDDMLESLMFARVNRDNRLQRNPAISRVMDSPDESAPE</sequence>
<comment type="caution">
    <text evidence="7">The sequence shown here is derived from an EMBL/GenBank/DDBJ whole genome shotgun (WGS) entry which is preliminary data.</text>
</comment>
<accession>A0AB34IPY5</accession>
<keyword evidence="4" id="KW-0862">Zinc</keyword>